<feature type="region of interest" description="Disordered" evidence="1">
    <location>
        <begin position="1"/>
        <end position="128"/>
    </location>
</feature>
<dbReference type="PANTHER" id="PTHR38489">
    <property type="entry name" value="HISTONE CHAPERONE DOMAIN-CONTAINING PROTEIN"/>
    <property type="match status" value="1"/>
</dbReference>
<dbReference type="PANTHER" id="PTHR38489:SF1">
    <property type="entry name" value="HISTONE CHAPERONE DOMAIN-CONTAINING PROTEIN"/>
    <property type="match status" value="1"/>
</dbReference>
<dbReference type="InterPro" id="IPR027921">
    <property type="entry name" value="NOPCHAP1"/>
</dbReference>
<keyword evidence="3" id="KW-1185">Reference proteome</keyword>
<feature type="compositionally biased region" description="Basic and acidic residues" evidence="1">
    <location>
        <begin position="1"/>
        <end position="14"/>
    </location>
</feature>
<organism evidence="2 3">
    <name type="scientific">Aspergillus keveii</name>
    <dbReference type="NCBI Taxonomy" id="714993"/>
    <lineage>
        <taxon>Eukaryota</taxon>
        <taxon>Fungi</taxon>
        <taxon>Dikarya</taxon>
        <taxon>Ascomycota</taxon>
        <taxon>Pezizomycotina</taxon>
        <taxon>Eurotiomycetes</taxon>
        <taxon>Eurotiomycetidae</taxon>
        <taxon>Eurotiales</taxon>
        <taxon>Aspergillaceae</taxon>
        <taxon>Aspergillus</taxon>
        <taxon>Aspergillus subgen. Nidulantes</taxon>
    </lineage>
</organism>
<reference evidence="2 3" key="1">
    <citation type="submission" date="2024-07" db="EMBL/GenBank/DDBJ databases">
        <title>Section-level genome sequencing and comparative genomics of Aspergillus sections Usti and Cavernicolus.</title>
        <authorList>
            <consortium name="Lawrence Berkeley National Laboratory"/>
            <person name="Nybo J.L."/>
            <person name="Vesth T.C."/>
            <person name="Theobald S."/>
            <person name="Frisvad J.C."/>
            <person name="Larsen T.O."/>
            <person name="Kjaerboelling I."/>
            <person name="Rothschild-Mancinelli K."/>
            <person name="Lyhne E.K."/>
            <person name="Kogle M.E."/>
            <person name="Barry K."/>
            <person name="Clum A."/>
            <person name="Na H."/>
            <person name="Ledsgaard L."/>
            <person name="Lin J."/>
            <person name="Lipzen A."/>
            <person name="Kuo A."/>
            <person name="Riley R."/>
            <person name="Mondo S."/>
            <person name="Labutti K."/>
            <person name="Haridas S."/>
            <person name="Pangalinan J."/>
            <person name="Salamov A.A."/>
            <person name="Simmons B.A."/>
            <person name="Magnuson J.K."/>
            <person name="Chen J."/>
            <person name="Drula E."/>
            <person name="Henrissat B."/>
            <person name="Wiebenga A."/>
            <person name="Lubbers R.J."/>
            <person name="Gomes A.C."/>
            <person name="Makela M.R."/>
            <person name="Stajich J."/>
            <person name="Grigoriev I.V."/>
            <person name="Mortensen U.H."/>
            <person name="De Vries R.P."/>
            <person name="Baker S.E."/>
            <person name="Andersen M.R."/>
        </authorList>
    </citation>
    <scope>NUCLEOTIDE SEQUENCE [LARGE SCALE GENOMIC DNA]</scope>
    <source>
        <strain evidence="2 3">CBS 209.92</strain>
    </source>
</reference>
<evidence type="ECO:0000256" key="1">
    <source>
        <dbReference type="SAM" id="MobiDB-lite"/>
    </source>
</evidence>
<name>A0ABR4GAH6_9EURO</name>
<accession>A0ABR4GAH6</accession>
<feature type="region of interest" description="Disordered" evidence="1">
    <location>
        <begin position="153"/>
        <end position="239"/>
    </location>
</feature>
<evidence type="ECO:0000313" key="3">
    <source>
        <dbReference type="Proteomes" id="UP001610563"/>
    </source>
</evidence>
<feature type="compositionally biased region" description="Polar residues" evidence="1">
    <location>
        <begin position="229"/>
        <end position="239"/>
    </location>
</feature>
<dbReference type="Proteomes" id="UP001610563">
    <property type="component" value="Unassembled WGS sequence"/>
</dbReference>
<proteinExistence type="predicted"/>
<evidence type="ECO:0000313" key="2">
    <source>
        <dbReference type="EMBL" id="KAL2796032.1"/>
    </source>
</evidence>
<gene>
    <name evidence="2" type="ORF">BJX66DRAFT_143905</name>
</gene>
<comment type="caution">
    <text evidence="2">The sequence shown here is derived from an EMBL/GenBank/DDBJ whole genome shotgun (WGS) entry which is preliminary data.</text>
</comment>
<protein>
    <submittedName>
        <fullName evidence="2">Uncharacterized protein</fullName>
    </submittedName>
</protein>
<dbReference type="EMBL" id="JBFTWV010000029">
    <property type="protein sequence ID" value="KAL2796032.1"/>
    <property type="molecule type" value="Genomic_DNA"/>
</dbReference>
<feature type="compositionally biased region" description="Acidic residues" evidence="1">
    <location>
        <begin position="82"/>
        <end position="93"/>
    </location>
</feature>
<sequence>MDHVPQKRPQRDDAQSVASHSVVTLPERSRADESARPAVTATGGREVLATSAANDRKGASTTQDDDDDDDYTSSSGSSLTSSDEEDDDDDDANGEIARESGLSGESDQITSLPARKKPNIRRFNNPPSLLSKLSAFLPQMKSANEDLEKEIAAGRSKDIQLDAEDDEDGEHRNGQYIEMNLGLGVLEEKRPGDDEDFSDGETNEHGKQGEAQETNVLDRLMNKEKASSSDKPSIQEINE</sequence>
<dbReference type="Pfam" id="PF15370">
    <property type="entry name" value="NOPCHAP1"/>
    <property type="match status" value="1"/>
</dbReference>
<feature type="compositionally biased region" description="Low complexity" evidence="1">
    <location>
        <begin position="72"/>
        <end position="81"/>
    </location>
</feature>